<dbReference type="Proteomes" id="UP001338582">
    <property type="component" value="Chromosome 1"/>
</dbReference>
<keyword evidence="3" id="KW-1185">Reference proteome</keyword>
<dbReference type="RefSeq" id="XP_062875625.1">
    <property type="nucleotide sequence ID" value="XM_063019555.1"/>
</dbReference>
<dbReference type="KEGG" id="asau:88171536"/>
<sequence length="485" mass="54301">MPSFFPSFHLPKTRSKNGAPAVDFETPRDVVHDLDDLMDVQSRVTRQYSVRHMPTMPVYDHKTGQLLDGKRVMSTPHTGRNDTRKFAYQDVPLPELPPPVPKKEKTYSSHGGFRLSSYGPYTLAPLVVQEQLRPLQSEIGQPGDMEELDEFQSGFSDLPVSHQPLDTAIDCTTISTTLKQSSTFDNATPYNAAPYHSSSTIGSQVYQLADNPSYISSLLHVYLKDDVESVASQSSSVYDEPLTPPPASNEGSFIRATEQATFKYPSVATNTNPVASHYHSRSMPMNSDSRSESQHMIHNQRRIKSESPRSSITKASFANTDFRLDAGADYDKSRFMIPVDQRIQSKRYSSSQIPMSVVQKMLSSSASSSSLDKPKTKSAAWKRWSHVPTKHFSVPESIPAKEETSTLHKSVPHYDVLAKELPKVRAVPQHRHSTDVSSFNYKAKMMQTLQDPNSQKRQSMYVNPSQRAVSNSIMEIKRILRGSGN</sequence>
<accession>A0AAX4H485</accession>
<proteinExistence type="predicted"/>
<evidence type="ECO:0000256" key="1">
    <source>
        <dbReference type="SAM" id="MobiDB-lite"/>
    </source>
</evidence>
<evidence type="ECO:0000313" key="2">
    <source>
        <dbReference type="EMBL" id="WPK23238.1"/>
    </source>
</evidence>
<name>A0AAX4H485_9ASCO</name>
<dbReference type="EMBL" id="CP138894">
    <property type="protein sequence ID" value="WPK23238.1"/>
    <property type="molecule type" value="Genomic_DNA"/>
</dbReference>
<reference evidence="2 3" key="1">
    <citation type="submission" date="2023-10" db="EMBL/GenBank/DDBJ databases">
        <title>Draft Genome Sequence of Candida saopaulonensis from a very Premature Infant with Sepsis.</title>
        <authorList>
            <person name="Ning Y."/>
            <person name="Dai R."/>
            <person name="Xiao M."/>
            <person name="Xu Y."/>
            <person name="Yan Q."/>
            <person name="Zhang L."/>
        </authorList>
    </citation>
    <scope>NUCLEOTIDE SEQUENCE [LARGE SCALE GENOMIC DNA]</scope>
    <source>
        <strain evidence="2 3">19XY460</strain>
    </source>
</reference>
<feature type="region of interest" description="Disordered" evidence="1">
    <location>
        <begin position="1"/>
        <end position="23"/>
    </location>
</feature>
<dbReference type="AlphaFoldDB" id="A0AAX4H485"/>
<dbReference type="GeneID" id="88171536"/>
<gene>
    <name evidence="2" type="ORF">PUMCH_000467</name>
</gene>
<evidence type="ECO:0000313" key="3">
    <source>
        <dbReference type="Proteomes" id="UP001338582"/>
    </source>
</evidence>
<organism evidence="2 3">
    <name type="scientific">Australozyma saopauloensis</name>
    <dbReference type="NCBI Taxonomy" id="291208"/>
    <lineage>
        <taxon>Eukaryota</taxon>
        <taxon>Fungi</taxon>
        <taxon>Dikarya</taxon>
        <taxon>Ascomycota</taxon>
        <taxon>Saccharomycotina</taxon>
        <taxon>Pichiomycetes</taxon>
        <taxon>Metschnikowiaceae</taxon>
        <taxon>Australozyma</taxon>
    </lineage>
</organism>
<protein>
    <submittedName>
        <fullName evidence="2">Uncharacterized protein</fullName>
    </submittedName>
</protein>